<evidence type="ECO:0000256" key="2">
    <source>
        <dbReference type="ARBA" id="ARBA00022553"/>
    </source>
</evidence>
<accession>A0A8H7F2K4</accession>
<dbReference type="InterPro" id="IPR008936">
    <property type="entry name" value="Rho_GTPase_activation_prot"/>
</dbReference>
<sequence>MPRRSAAVGSQGSSASLTSHTRTLKPGESTSTIAAHALYQHPSTMELNGNRYQKVVSALANRLRAKLPCNSGHTLDTVEADEIVQEAIDALTDLPCDALAVIAWTLGNILDTLSKQSDENGAFSLETLQSQLFVLKVLSVNLASRLAGAIHSQDHSTVASSHLTPSPTTIGSFQPHKRRALSEYSDTIDIPPLEERCSRYILSIILSFLRQTVPTEPPLILPSKTSDITFREFETEPFGQPDIPNDNVTTESTNGHPTQGRPQTSSGSVLSGQMSINSTRRIPSAQMKYEKTHMSLVKSRTAVTALITEYSGRIIFSISMSNWSTVFERLRSKIRALANKPEENEDLTDLQLLAYIVFDRPRLIQILNELSSLLVNMCRESQVAIAIPLRSAIWNWIEYHPKEFREVIRTRGKTEGAPERVFDLLYSKMRVGDERTVWPTLTALCTMISERLAADHIQYSGKGFKPSRKDLKYLNELLKQMGSPGAWKNSEVALASAVDLCRGVTISAVEEGGVPLRLLASDIAHEIKSALNQTSQKLPGRQSIWDAEEIDVVLYANVLVTIYRFLPPEESVPLIKDWMEPTRSDAVKICAVRACLTLAQEAHNFSWQGSLEPLHEVIGRRCREVFKTLGHRRPELDSWGAMKRPENRPKAKRAVSEALTDRELLMLAILSLWRTDPKFHTTGALSADLEEWVSVVVKVWEASVDNSVKVSTTTCLRRLALNTFRTPPSDPQFQLMSKLIKSSLPATLVSVSVHLLRARQDIELQRLWVCLAIQLLDLYLVRIDGHHVKEIQMDPDRVPAFVMAEIAFTVTLTSSNSAISQVAAKGLRNIAALQRQPDAPQIDFIPPEDYAKRARVYEQLGDPKVTVVGRVGHQKRVRKYLRLLAPCHAIDIVVWNECHKRWRLLTEPVLEMVRDSGRRYTAPMAPNWKSQDSKFQWHNLTLFMAAFGGVCLENSREARNKLVSMIPYKYLPDELLTMDDIYSYLNPFLSDLIKILTVPDVATRDIAREALGAELHPKLNPRVLKYLDEMTRAHEYDGYSLSEDYLLFLDQFIAILKLILDNERPIEEKMTFDIGSILVSLTSMISHCTGPQTFRLRLRFCSLCDTICTRIDTFILRKESPARANIIELLMDWIEGNIQETRQDRQLDEFNVACLRTFVNLLDRFHLKFADTLNTGDDTIHVISREFNKYSNTLLQFLQLYHSTPNVMDSHEESDSVSVEGGWAGGPIGYEGTTASHKSQGLQREVEVRELVITGLANLVSANSEIGFKQCLPLAYDQDKRKRAIFAHVFARVIGQGTTFHAEDRSIVQSRNVRLTELVRGSRFLATTIVGICPYTEDDMMISVLLNTVDSRTTLMTFLKALVDAEIASCDQESSLFRRNSVGNKFLSAFAKIHGYNYLRSLIGPLIAFMQELPAGHSYEMDPNKAMDQDLDENQRTVEYVASKFLNLMTSSLPHMPPMLREISSYISHRVQEIWPTAKFAVMGAFIFLRFITPAVVAPENVDIELPTEYRATMRRGLMVVGKILQNLANNIFFGKEAYMTVLNKFLEGQIANVTRFLSEIHKTPVSVLELEDHWQGTVNDDTDAIVLHRFLDRHADKIGKELLSMSRPTSEGDASALDGKHAWDDLCALLVDLGSPVAVPQYPAHDMAELREYIDLMNRYNDQSTASVEKFFVETPANDRDVTVFVLRLSKLDVEAIDIELLMYYILKVLADAKYLALTFDVVVDCTGFTPTSELPLQWLRFCAEIVPRNIRDRFITAHFLNPNSLTQKYLRRLYNFMAGTPFCSSLKTYVSVAELLEELPDTVLEALAEPNALEQEQYEEFQEVTWKQSNAMRIPVILRVATSHIRITSCQRQAISPTLACRNVEIIHLADIGDIYNIFTGHDMNEFIVRRRQGSTTYFFSSMRDPIVKAIRYTKGRLKDTQTNMSERFSRFSNVPATLLHVGFLSVDPDDEAMRSAAYHLLGAVCTYLKYDKSPIVATQAGVIPCDPVAFVNQLSERLADFAPQLTLDFIHEASASLKTMSKEIAIFSSCLQYMTPWIKNLAHFANPTHTLYERSGARLRDCIRTLAELSVAFPSITPIIQKCIWGEISKSDNTIIDAVLDELIRTASDGGINNPRCDIISHIVATISSISVRGRVYHKLRKALNRPPSHLANNVSEHANYNEISVLIKLCLAVGSQSRQLTQNQLFVPEILHVAMLVAADGPIQVRKCVYGIILNLLQSLYVARPEDTPGTELHQIIKDYTSPDTLRLFGLSRPVPTAKHSIWNPPNDKHYLDNLETLAMFLAKTMDIASGSKGLLNIWRARWMSLVTSTAFQNIPAIQTRSFVTLGTLANQDVDDDFLYQILVAFRAALVQANESHSNTVVSMLRCVCRIIPILQKNSRYILSIFWLAVCLLQSSYSAVYVEATVLLRVSLEAMEEQKMFKNHSVQKVLMEGRAPLEEVTSQLDRLLKFSFESNFSFTLAAIIFKGMRLRHFREHAEAALTTLLRITVRAERDPDAANGFKCSPSPSILGYFLALLPTSTTAGSYRKLLRDCNIGDAWHADAGLPEIESEVHVPIVTHTFLGIKDSDTALFVATFAATMLSTAQGDDAETEILYSILADLGIAYPEIVSLVFGNLQDKVINAFHSASNPAILRYVSSLYRISQPESPGFINYDDTSSSTLNITDDSSVTPALLNALEAHQMQGLAQSLQFLPLQHGYATKMINWIPSLVDLMI</sequence>
<dbReference type="Gene3D" id="1.10.506.10">
    <property type="entry name" value="GTPase Activation - p120gap, domain 1"/>
    <property type="match status" value="2"/>
</dbReference>
<feature type="compositionally biased region" description="Low complexity" evidence="3">
    <location>
        <begin position="1"/>
        <end position="16"/>
    </location>
</feature>
<evidence type="ECO:0000313" key="6">
    <source>
        <dbReference type="Proteomes" id="UP000629468"/>
    </source>
</evidence>
<feature type="region of interest" description="Disordered" evidence="3">
    <location>
        <begin position="1"/>
        <end position="26"/>
    </location>
</feature>
<organism evidence="5 6">
    <name type="scientific">Agaricus bisporus var. burnettii</name>
    <dbReference type="NCBI Taxonomy" id="192524"/>
    <lineage>
        <taxon>Eukaryota</taxon>
        <taxon>Fungi</taxon>
        <taxon>Dikarya</taxon>
        <taxon>Basidiomycota</taxon>
        <taxon>Agaricomycotina</taxon>
        <taxon>Agaricomycetes</taxon>
        <taxon>Agaricomycetidae</taxon>
        <taxon>Agaricales</taxon>
        <taxon>Agaricineae</taxon>
        <taxon>Agaricaceae</taxon>
        <taxon>Agaricus</taxon>
    </lineage>
</organism>
<dbReference type="PANTHER" id="PTHR10194:SF142">
    <property type="entry name" value="NEUROFIBROMIN"/>
    <property type="match status" value="1"/>
</dbReference>
<dbReference type="PANTHER" id="PTHR10194">
    <property type="entry name" value="RAS GTPASE-ACTIVATING PROTEINS"/>
    <property type="match status" value="1"/>
</dbReference>
<dbReference type="InterPro" id="IPR001936">
    <property type="entry name" value="RasGAP_dom"/>
</dbReference>
<dbReference type="InterPro" id="IPR036865">
    <property type="entry name" value="CRAL-TRIO_dom_sf"/>
</dbReference>
<dbReference type="GO" id="GO:0005096">
    <property type="term" value="F:GTPase activator activity"/>
    <property type="evidence" value="ECO:0007669"/>
    <property type="project" value="UniProtKB-KW"/>
</dbReference>
<evidence type="ECO:0000259" key="4">
    <source>
        <dbReference type="PROSITE" id="PS50018"/>
    </source>
</evidence>
<dbReference type="Pfam" id="PF00616">
    <property type="entry name" value="RasGAP"/>
    <property type="match status" value="1"/>
</dbReference>
<evidence type="ECO:0000256" key="3">
    <source>
        <dbReference type="SAM" id="MobiDB-lite"/>
    </source>
</evidence>
<dbReference type="Proteomes" id="UP000629468">
    <property type="component" value="Unassembled WGS sequence"/>
</dbReference>
<dbReference type="SMART" id="SM00323">
    <property type="entry name" value="RasGAP"/>
    <property type="match status" value="1"/>
</dbReference>
<protein>
    <recommendedName>
        <fullName evidence="4">Ras-GAP domain-containing protein</fullName>
    </recommendedName>
</protein>
<feature type="region of interest" description="Disordered" evidence="3">
    <location>
        <begin position="235"/>
        <end position="275"/>
    </location>
</feature>
<dbReference type="InterPro" id="IPR011993">
    <property type="entry name" value="PH-like_dom_sf"/>
</dbReference>
<dbReference type="Gene3D" id="2.30.29.30">
    <property type="entry name" value="Pleckstrin-homology domain (PH domain)/Phosphotyrosine-binding domain (PTB)"/>
    <property type="match status" value="1"/>
</dbReference>
<dbReference type="InterPro" id="IPR039360">
    <property type="entry name" value="Ras_GTPase"/>
</dbReference>
<evidence type="ECO:0000313" key="5">
    <source>
        <dbReference type="EMBL" id="KAF7775678.1"/>
    </source>
</evidence>
<name>A0A8H7F2K4_AGABI</name>
<comment type="caution">
    <text evidence="5">The sequence shown here is derived from an EMBL/GenBank/DDBJ whole genome shotgun (WGS) entry which is preliminary data.</text>
</comment>
<reference evidence="5 6" key="1">
    <citation type="journal article" name="Sci. Rep.">
        <title>Telomere-to-telomere assembled and centromere annotated genomes of the two main subspecies of the button mushroom Agaricus bisporus reveal especially polymorphic chromosome ends.</title>
        <authorList>
            <person name="Sonnenberg A.S.M."/>
            <person name="Sedaghat-Telgerd N."/>
            <person name="Lavrijssen B."/>
            <person name="Ohm R.A."/>
            <person name="Hendrickx P.M."/>
            <person name="Scholtmeijer K."/>
            <person name="Baars J.J.P."/>
            <person name="van Peer A."/>
        </authorList>
    </citation>
    <scope>NUCLEOTIDE SEQUENCE [LARGE SCALE GENOMIC DNA]</scope>
    <source>
        <strain evidence="5 6">H119_p4</strain>
    </source>
</reference>
<keyword evidence="1" id="KW-0343">GTPase activation</keyword>
<proteinExistence type="predicted"/>
<dbReference type="Gene3D" id="3.40.525.10">
    <property type="entry name" value="CRAL-TRIO lipid binding domain"/>
    <property type="match status" value="1"/>
</dbReference>
<dbReference type="SUPFAM" id="SSF48371">
    <property type="entry name" value="ARM repeat"/>
    <property type="match status" value="2"/>
</dbReference>
<feature type="compositionally biased region" description="Polar residues" evidence="3">
    <location>
        <begin position="246"/>
        <end position="275"/>
    </location>
</feature>
<dbReference type="InterPro" id="IPR001251">
    <property type="entry name" value="CRAL-TRIO_dom"/>
</dbReference>
<dbReference type="EMBL" id="JABXXO010000006">
    <property type="protein sequence ID" value="KAF7775678.1"/>
    <property type="molecule type" value="Genomic_DNA"/>
</dbReference>
<gene>
    <name evidence="5" type="ORF">Agabi119p4_4071</name>
</gene>
<dbReference type="InterPro" id="IPR016024">
    <property type="entry name" value="ARM-type_fold"/>
</dbReference>
<keyword evidence="2" id="KW-0597">Phosphoprotein</keyword>
<dbReference type="PROSITE" id="PS50018">
    <property type="entry name" value="RAS_GTPASE_ACTIV_2"/>
    <property type="match status" value="1"/>
</dbReference>
<dbReference type="Pfam" id="PF13716">
    <property type="entry name" value="CRAL_TRIO_2"/>
    <property type="match status" value="1"/>
</dbReference>
<evidence type="ECO:0000256" key="1">
    <source>
        <dbReference type="ARBA" id="ARBA00022468"/>
    </source>
</evidence>
<dbReference type="SUPFAM" id="SSF48350">
    <property type="entry name" value="GTPase activation domain, GAP"/>
    <property type="match status" value="1"/>
</dbReference>
<feature type="domain" description="Ras-GAP" evidence="4">
    <location>
        <begin position="1337"/>
        <end position="1530"/>
    </location>
</feature>